<dbReference type="SUPFAM" id="SSF52949">
    <property type="entry name" value="Macro domain-like"/>
    <property type="match status" value="1"/>
</dbReference>
<keyword evidence="3" id="KW-1003">Cell membrane</keyword>
<dbReference type="InterPro" id="IPR036770">
    <property type="entry name" value="Ankyrin_rpt-contain_sf"/>
</dbReference>
<evidence type="ECO:0000256" key="8">
    <source>
        <dbReference type="ARBA" id="ARBA00023303"/>
    </source>
</evidence>
<evidence type="ECO:0000256" key="4">
    <source>
        <dbReference type="ARBA" id="ARBA00022568"/>
    </source>
</evidence>
<dbReference type="GO" id="GO:0005216">
    <property type="term" value="F:monoatomic ion channel activity"/>
    <property type="evidence" value="ECO:0007669"/>
    <property type="project" value="InterPro"/>
</dbReference>
<evidence type="ECO:0000256" key="7">
    <source>
        <dbReference type="ARBA" id="ARBA00023065"/>
    </source>
</evidence>
<dbReference type="Gene3D" id="3.40.220.10">
    <property type="entry name" value="Leucine Aminopeptidase, subunit E, domain 1"/>
    <property type="match status" value="1"/>
</dbReference>
<feature type="transmembrane region" description="Helical" evidence="11">
    <location>
        <begin position="1265"/>
        <end position="1288"/>
    </location>
</feature>
<evidence type="ECO:0000256" key="5">
    <source>
        <dbReference type="ARBA" id="ARBA00022737"/>
    </source>
</evidence>
<accession>A0A2J8A9A6</accession>
<dbReference type="InterPro" id="IPR002110">
    <property type="entry name" value="Ankyrin_rpt"/>
</dbReference>
<evidence type="ECO:0000259" key="12">
    <source>
        <dbReference type="PROSITE" id="PS51154"/>
    </source>
</evidence>
<dbReference type="InterPro" id="IPR002589">
    <property type="entry name" value="Macro_dom"/>
</dbReference>
<name>A0A2J8A9A6_9CHLO</name>
<dbReference type="Proteomes" id="UP000236333">
    <property type="component" value="Unassembled WGS sequence"/>
</dbReference>
<dbReference type="Pfam" id="PF01661">
    <property type="entry name" value="Macro"/>
    <property type="match status" value="1"/>
</dbReference>
<dbReference type="GO" id="GO:0098703">
    <property type="term" value="P:calcium ion import across plasma membrane"/>
    <property type="evidence" value="ECO:0007669"/>
    <property type="project" value="TreeGrafter"/>
</dbReference>
<comment type="caution">
    <text evidence="13">The sequence shown here is derived from an EMBL/GenBank/DDBJ whole genome shotgun (WGS) entry which is preliminary data.</text>
</comment>
<protein>
    <recommendedName>
        <fullName evidence="12">Macro domain-containing protein</fullName>
    </recommendedName>
</protein>
<evidence type="ECO:0000256" key="11">
    <source>
        <dbReference type="SAM" id="Phobius"/>
    </source>
</evidence>
<feature type="transmembrane region" description="Helical" evidence="11">
    <location>
        <begin position="1345"/>
        <end position="1364"/>
    </location>
</feature>
<organism evidence="13 14">
    <name type="scientific">Tetrabaena socialis</name>
    <dbReference type="NCBI Taxonomy" id="47790"/>
    <lineage>
        <taxon>Eukaryota</taxon>
        <taxon>Viridiplantae</taxon>
        <taxon>Chlorophyta</taxon>
        <taxon>core chlorophytes</taxon>
        <taxon>Chlorophyceae</taxon>
        <taxon>CS clade</taxon>
        <taxon>Chlamydomonadales</taxon>
        <taxon>Tetrabaenaceae</taxon>
        <taxon>Tetrabaena</taxon>
    </lineage>
</organism>
<feature type="transmembrane region" description="Helical" evidence="11">
    <location>
        <begin position="1411"/>
        <end position="1430"/>
    </location>
</feature>
<evidence type="ECO:0000256" key="2">
    <source>
        <dbReference type="ARBA" id="ARBA00022448"/>
    </source>
</evidence>
<gene>
    <name evidence="13" type="ORF">TSOC_004306</name>
</gene>
<feature type="transmembrane region" description="Helical" evidence="11">
    <location>
        <begin position="1370"/>
        <end position="1390"/>
    </location>
</feature>
<evidence type="ECO:0000256" key="3">
    <source>
        <dbReference type="ARBA" id="ARBA00022475"/>
    </source>
</evidence>
<evidence type="ECO:0000256" key="9">
    <source>
        <dbReference type="PROSITE-ProRule" id="PRU00023"/>
    </source>
</evidence>
<dbReference type="PROSITE" id="PS50088">
    <property type="entry name" value="ANK_REPEAT"/>
    <property type="match status" value="2"/>
</dbReference>
<dbReference type="PANTHER" id="PTHR10582:SF2">
    <property type="entry name" value="INACTIVE"/>
    <property type="match status" value="1"/>
</dbReference>
<feature type="compositionally biased region" description="Low complexity" evidence="10">
    <location>
        <begin position="236"/>
        <end position="253"/>
    </location>
</feature>
<keyword evidence="5" id="KW-0677">Repeat</keyword>
<keyword evidence="11" id="KW-1133">Transmembrane helix</keyword>
<reference evidence="13 14" key="1">
    <citation type="journal article" date="2017" name="Mol. Biol. Evol.">
        <title>The 4-celled Tetrabaena socialis nuclear genome reveals the essential components for genetic control of cell number at the origin of multicellularity in the volvocine lineage.</title>
        <authorList>
            <person name="Featherston J."/>
            <person name="Arakaki Y."/>
            <person name="Hanschen E.R."/>
            <person name="Ferris P.J."/>
            <person name="Michod R.E."/>
            <person name="Olson B.J.S.C."/>
            <person name="Nozaki H."/>
            <person name="Durand P.M."/>
        </authorList>
    </citation>
    <scope>NUCLEOTIDE SEQUENCE [LARGE SCALE GENOMIC DNA]</scope>
    <source>
        <strain evidence="13 14">NIES-571</strain>
    </source>
</reference>
<evidence type="ECO:0000313" key="13">
    <source>
        <dbReference type="EMBL" id="PNH09090.1"/>
    </source>
</evidence>
<dbReference type="Pfam" id="PF00023">
    <property type="entry name" value="Ank"/>
    <property type="match status" value="2"/>
</dbReference>
<comment type="subcellular location">
    <subcellularLocation>
        <location evidence="1">Cell membrane</location>
        <topology evidence="1">Multi-pass membrane protein</topology>
    </subcellularLocation>
</comment>
<keyword evidence="9" id="KW-0040">ANK repeat</keyword>
<dbReference type="SMART" id="SM00506">
    <property type="entry name" value="A1pp"/>
    <property type="match status" value="1"/>
</dbReference>
<feature type="repeat" description="ANK" evidence="9">
    <location>
        <begin position="384"/>
        <end position="416"/>
    </location>
</feature>
<evidence type="ECO:0000256" key="10">
    <source>
        <dbReference type="SAM" id="MobiDB-lite"/>
    </source>
</evidence>
<keyword evidence="11" id="KW-0812">Transmembrane</keyword>
<feature type="region of interest" description="Disordered" evidence="10">
    <location>
        <begin position="236"/>
        <end position="258"/>
    </location>
</feature>
<dbReference type="PROSITE" id="PS51154">
    <property type="entry name" value="MACRO"/>
    <property type="match status" value="1"/>
</dbReference>
<dbReference type="PROSITE" id="PS50297">
    <property type="entry name" value="ANK_REP_REGION"/>
    <property type="match status" value="2"/>
</dbReference>
<dbReference type="EMBL" id="PGGS01000104">
    <property type="protein sequence ID" value="PNH09090.1"/>
    <property type="molecule type" value="Genomic_DNA"/>
</dbReference>
<keyword evidence="14" id="KW-1185">Reference proteome</keyword>
<feature type="repeat" description="ANK" evidence="9">
    <location>
        <begin position="325"/>
        <end position="347"/>
    </location>
</feature>
<dbReference type="InterPro" id="IPR024862">
    <property type="entry name" value="TRPV"/>
</dbReference>
<keyword evidence="8" id="KW-0407">Ion channel</keyword>
<dbReference type="PANTHER" id="PTHR10582">
    <property type="entry name" value="TRANSIENT RECEPTOR POTENTIAL ION CHANNEL PROTEIN"/>
    <property type="match status" value="1"/>
</dbReference>
<dbReference type="InterPro" id="IPR043472">
    <property type="entry name" value="Macro_dom-like"/>
</dbReference>
<dbReference type="SMART" id="SM00248">
    <property type="entry name" value="ANK"/>
    <property type="match status" value="2"/>
</dbReference>
<keyword evidence="4" id="KW-0109">Calcium transport</keyword>
<keyword evidence="11" id="KW-0472">Membrane</keyword>
<feature type="region of interest" description="Disordered" evidence="10">
    <location>
        <begin position="1197"/>
        <end position="1219"/>
    </location>
</feature>
<feature type="transmembrane region" description="Helical" evidence="11">
    <location>
        <begin position="1308"/>
        <end position="1324"/>
    </location>
</feature>
<evidence type="ECO:0000313" key="14">
    <source>
        <dbReference type="Proteomes" id="UP000236333"/>
    </source>
</evidence>
<dbReference type="Gene3D" id="1.25.40.20">
    <property type="entry name" value="Ankyrin repeat-containing domain"/>
    <property type="match status" value="1"/>
</dbReference>
<keyword evidence="6" id="KW-0106">Calcium</keyword>
<dbReference type="OrthoDB" id="528648at2759"/>
<evidence type="ECO:0000256" key="1">
    <source>
        <dbReference type="ARBA" id="ARBA00004651"/>
    </source>
</evidence>
<keyword evidence="7" id="KW-0406">Ion transport</keyword>
<evidence type="ECO:0000256" key="6">
    <source>
        <dbReference type="ARBA" id="ARBA00022837"/>
    </source>
</evidence>
<keyword evidence="2" id="KW-0813">Transport</keyword>
<feature type="domain" description="Macro" evidence="12">
    <location>
        <begin position="19"/>
        <end position="199"/>
    </location>
</feature>
<proteinExistence type="predicted"/>
<dbReference type="GO" id="GO:0005886">
    <property type="term" value="C:plasma membrane"/>
    <property type="evidence" value="ECO:0007669"/>
    <property type="project" value="UniProtKB-SubCell"/>
</dbReference>
<sequence length="1470" mass="163170">MAAAASGGPPLIMEEYQLLTKKEYQLEKGLRLIICEGRILDWPKLQHERPDPPTKLAVVISEVHLKAGPKFAKELLARPLLRPGIRCLTGEAVETKGYDFKVDWIIHTCGPSYDWEHSRCKDDLANAYRSSLTKAQQLGVKCVAFPAFSVGLQGYSAKDVTQIALSMLKDAKAPLDEVWIVLDGQADFDTATGVAAGLGLSEYVVPSQSPNMGTVAAATGLVLMPQRTPSLLEQNLLQQQQQQQQQPHQQQEEPQYESGNLDNKAELDHLEGSAGFIAEQQQDPSFKLLHFLAMLGHVTLEEALEQAGRQQQQQAVDMVKAKDTYGCTPLQLAAACGNLSMVKALLEPFGLHDRELVRPGLYDRDLIKPGTVAHTLINDRDAQVSFTALHGAISQGQFEVALLLLQLGADPQAKDKTLKKRTAFELLVTVHLMTDVLESQCLREMIAAAARAAAREHTGEQLPGAPIMPNRQYATVVKCFERVERLYHLPLLCKAMVEPLVSMLGEHQQHAMIVKCFNHAVHSSSGDVVATAMLDLIMNGHSGVLRLREWCAVNRSLVSFMPRLFQHLITKLQSVPDDDMRFVRALRPQSVSAGIERIVRAELESSLERENLQMFLHLSLGLDKADYRVVKAFFEEASEELLNGMAAYPIYVEFVGCLAADRQPSLAVHEARQGGALEGAGAAPVESLSASQRLPGATLIPPSQLARDLREIIAEQQPGPKAPMSMTSRTWGKVFGATSSSRVLPTTTATADANSGTASAMKRLGPETLYVERVLRAAMRGCRAHNVQAAVESITRWVDTNGQATAVFVTGISTDLLKELALRFPAACAKILNLVSRGMSSRLATIHVPASLLHCQSYRVKCSSIHSHFTWQDRELRMLPLAQGYSEAVASALVDYGLTFECVVKAAVGQGTSAEDFAALIDEGFTGPELQLLISNNVPLAAICKHIAECRKPLPDSVPMDIKDKLLSTPMSEVMRDMLRTGRNPDRIINTIISEGTMSNFLRTEFMEVHLLQLCYPRCTHHFVQLLLINWCRGIKDKAGEWSLRPWGSTFIDTIFAPDNPLCAKLKSAYNDTLMEAQVYLENHWAAVDEQPLLDREAMAFLHPWWHRLPVAVLAWLLLWLRRKLLRLWSQVKESRLWPGVREEAESEHVRALVDARALVIPWRCISDMGSVVPQQPAATSDPATTNASDYCDTETLHAQSTGGDSTMPPLPPPRATKRTEHFNRGILTTLVRADVPVRWYGFTVVKAVVAVHWREQGLEEFGQTLMLLSALVHIMFMVTFSSFLLVLRLAEEQEDGDMGMIRKRLDVNVLLAVLGLLSIGGLSEEVAQMREITVRTWRNHLGNLTDFTSFVLVFAVIGMVWSKSKYDEILAVCAVEALVLFVRLIFFASMTDSMGSLMRMVIEIIKDMRYFFLLLGLTFGGFAIAFAVLQGPTYSYESIALKLFSVMMGEWTLEYVEGMLHEDGNWWVY</sequence>
<dbReference type="SUPFAM" id="SSF48403">
    <property type="entry name" value="Ankyrin repeat"/>
    <property type="match status" value="1"/>
</dbReference>